<proteinExistence type="predicted"/>
<name>A0ABW5APV1_9BRAD</name>
<dbReference type="PROSITE" id="PS51318">
    <property type="entry name" value="TAT"/>
    <property type="match status" value="1"/>
</dbReference>
<dbReference type="RefSeq" id="WP_378479141.1">
    <property type="nucleotide sequence ID" value="NZ_JBHUIW010000022.1"/>
</dbReference>
<feature type="signal peptide" evidence="1">
    <location>
        <begin position="1"/>
        <end position="23"/>
    </location>
</feature>
<accession>A0ABW5APV1</accession>
<organism evidence="2 3">
    <name type="scientific">Rhodoplanes azumiensis</name>
    <dbReference type="NCBI Taxonomy" id="1897628"/>
    <lineage>
        <taxon>Bacteria</taxon>
        <taxon>Pseudomonadati</taxon>
        <taxon>Pseudomonadota</taxon>
        <taxon>Alphaproteobacteria</taxon>
        <taxon>Hyphomicrobiales</taxon>
        <taxon>Nitrobacteraceae</taxon>
        <taxon>Rhodoplanes</taxon>
    </lineage>
</organism>
<protein>
    <submittedName>
        <fullName evidence="2">Uncharacterized protein</fullName>
    </submittedName>
</protein>
<keyword evidence="3" id="KW-1185">Reference proteome</keyword>
<sequence>MPDIVRRRLVAGLAATAAAPVTAGPAAAQSATEIRTPDLRTLHAQAKLPETSMTTLFKIVTVKDEIVIGLSDAELDALGGRDAGTVARALKARGELTAWQYAVRKAATGELEQAPRQKVGLLAHESLRVEPYPTPLAVRAHE</sequence>
<gene>
    <name evidence="2" type="ORF">ACFSOX_17710</name>
</gene>
<reference evidence="3" key="1">
    <citation type="journal article" date="2019" name="Int. J. Syst. Evol. Microbiol.">
        <title>The Global Catalogue of Microorganisms (GCM) 10K type strain sequencing project: providing services to taxonomists for standard genome sequencing and annotation.</title>
        <authorList>
            <consortium name="The Broad Institute Genomics Platform"/>
            <consortium name="The Broad Institute Genome Sequencing Center for Infectious Disease"/>
            <person name="Wu L."/>
            <person name="Ma J."/>
        </authorList>
    </citation>
    <scope>NUCLEOTIDE SEQUENCE [LARGE SCALE GENOMIC DNA]</scope>
    <source>
        <strain evidence="3">CGMCC 1.6774</strain>
    </source>
</reference>
<feature type="chain" id="PRO_5045615689" evidence="1">
    <location>
        <begin position="24"/>
        <end position="142"/>
    </location>
</feature>
<evidence type="ECO:0000313" key="2">
    <source>
        <dbReference type="EMBL" id="MFD2183996.1"/>
    </source>
</evidence>
<dbReference type="InterPro" id="IPR006311">
    <property type="entry name" value="TAT_signal"/>
</dbReference>
<comment type="caution">
    <text evidence="2">The sequence shown here is derived from an EMBL/GenBank/DDBJ whole genome shotgun (WGS) entry which is preliminary data.</text>
</comment>
<dbReference type="EMBL" id="JBHUIW010000022">
    <property type="protein sequence ID" value="MFD2183996.1"/>
    <property type="molecule type" value="Genomic_DNA"/>
</dbReference>
<dbReference type="Proteomes" id="UP001597314">
    <property type="component" value="Unassembled WGS sequence"/>
</dbReference>
<keyword evidence="1" id="KW-0732">Signal</keyword>
<evidence type="ECO:0000313" key="3">
    <source>
        <dbReference type="Proteomes" id="UP001597314"/>
    </source>
</evidence>
<evidence type="ECO:0000256" key="1">
    <source>
        <dbReference type="SAM" id="SignalP"/>
    </source>
</evidence>